<evidence type="ECO:0000256" key="7">
    <source>
        <dbReference type="SAM" id="Phobius"/>
    </source>
</evidence>
<gene>
    <name evidence="10" type="primary">hrtB</name>
    <name evidence="9" type="ORF">CIMIT_11520</name>
    <name evidence="10" type="ORF">SAMEA4535761_02361</name>
</gene>
<protein>
    <submittedName>
        <fullName evidence="9">ABC transporter permease</fullName>
    </submittedName>
    <submittedName>
        <fullName evidence="10">ABC transporter system involved in hemin toxicity inner membrane protein</fullName>
    </submittedName>
</protein>
<dbReference type="OrthoDB" id="5242186at2"/>
<dbReference type="EMBL" id="LT906467">
    <property type="protein sequence ID" value="SNV87073.1"/>
    <property type="molecule type" value="Genomic_DNA"/>
</dbReference>
<dbReference type="Pfam" id="PF02687">
    <property type="entry name" value="FtsX"/>
    <property type="match status" value="1"/>
</dbReference>
<evidence type="ECO:0000313" key="12">
    <source>
        <dbReference type="Proteomes" id="UP000215374"/>
    </source>
</evidence>
<keyword evidence="4 7" id="KW-0812">Transmembrane</keyword>
<keyword evidence="5 7" id="KW-1133">Transmembrane helix</keyword>
<keyword evidence="3" id="KW-1003">Cell membrane</keyword>
<dbReference type="PANTHER" id="PTHR43738">
    <property type="entry name" value="ABC TRANSPORTER, MEMBRANE PROTEIN"/>
    <property type="match status" value="1"/>
</dbReference>
<feature type="transmembrane region" description="Helical" evidence="7">
    <location>
        <begin position="15"/>
        <end position="39"/>
    </location>
</feature>
<dbReference type="InterPro" id="IPR051125">
    <property type="entry name" value="ABC-4/HrtB_transporter"/>
</dbReference>
<name>A0A076NQI8_9CORY</name>
<keyword evidence="11" id="KW-1185">Reference proteome</keyword>
<dbReference type="HOGENOM" id="CLU_060907_0_0_11"/>
<dbReference type="Proteomes" id="UP000215374">
    <property type="component" value="Chromosome 1"/>
</dbReference>
<dbReference type="RefSeq" id="WP_038593124.1">
    <property type="nucleotide sequence ID" value="NZ_CP009211.1"/>
</dbReference>
<accession>A0A076NQI8</accession>
<keyword evidence="2" id="KW-0813">Transport</keyword>
<dbReference type="GO" id="GO:0005886">
    <property type="term" value="C:plasma membrane"/>
    <property type="evidence" value="ECO:0007669"/>
    <property type="project" value="UniProtKB-SubCell"/>
</dbReference>
<dbReference type="EMBL" id="CP009211">
    <property type="protein sequence ID" value="AIJ34421.1"/>
    <property type="molecule type" value="Genomic_DNA"/>
</dbReference>
<organism evidence="9 11">
    <name type="scientific">Corynebacterium imitans</name>
    <dbReference type="NCBI Taxonomy" id="156978"/>
    <lineage>
        <taxon>Bacteria</taxon>
        <taxon>Bacillati</taxon>
        <taxon>Actinomycetota</taxon>
        <taxon>Actinomycetes</taxon>
        <taxon>Mycobacteriales</taxon>
        <taxon>Corynebacteriaceae</taxon>
        <taxon>Corynebacterium</taxon>
    </lineage>
</organism>
<evidence type="ECO:0000259" key="8">
    <source>
        <dbReference type="Pfam" id="PF02687"/>
    </source>
</evidence>
<dbReference type="STRING" id="156978.CIMIT_11520"/>
<evidence type="ECO:0000256" key="6">
    <source>
        <dbReference type="ARBA" id="ARBA00023136"/>
    </source>
</evidence>
<evidence type="ECO:0000256" key="5">
    <source>
        <dbReference type="ARBA" id="ARBA00022989"/>
    </source>
</evidence>
<dbReference type="eggNOG" id="COG0577">
    <property type="taxonomic scope" value="Bacteria"/>
</dbReference>
<feature type="transmembrane region" description="Helical" evidence="7">
    <location>
        <begin position="210"/>
        <end position="229"/>
    </location>
</feature>
<dbReference type="KEGG" id="cii:CIMIT_11520"/>
<keyword evidence="6 7" id="KW-0472">Membrane</keyword>
<dbReference type="Proteomes" id="UP000028780">
    <property type="component" value="Chromosome"/>
</dbReference>
<comment type="subcellular location">
    <subcellularLocation>
        <location evidence="1">Cell membrane</location>
        <topology evidence="1">Multi-pass membrane protein</topology>
    </subcellularLocation>
</comment>
<proteinExistence type="predicted"/>
<dbReference type="InterPro" id="IPR003838">
    <property type="entry name" value="ABC3_permease_C"/>
</dbReference>
<feature type="transmembrane region" description="Helical" evidence="7">
    <location>
        <begin position="257"/>
        <end position="278"/>
    </location>
</feature>
<evidence type="ECO:0000313" key="10">
    <source>
        <dbReference type="EMBL" id="SNV87073.1"/>
    </source>
</evidence>
<sequence>MFVGLREIGSAKGRFGLIIGVVGLITLLVVMLTGLTAGLGKQNTSALEALEPESVVFSDMDDPSYTTSRIDSADVQAGDVPLGTGQTLLSREDGTEESVAILGLPEGTTLPSGDVLGDEVIASASLGLEVGEELTVGGAPMTVGGTAEDLEYSHSPVLWAPTADWQAAMHTDAQGTVLLASDGRGMPLEDSFNALPAYGSEQGSLLMIQGFLYIIAALVIVAFLTVWTMQRTRDLAILKAIGASNGYLRKDALGQSAIVLGVGVLVGTGVAVGLGRLLGGAVPFTLTTLTTVGPPLLIWALGLAGALFATRSITKVEPQLALGGIA</sequence>
<evidence type="ECO:0000256" key="2">
    <source>
        <dbReference type="ARBA" id="ARBA00022448"/>
    </source>
</evidence>
<feature type="transmembrane region" description="Helical" evidence="7">
    <location>
        <begin position="284"/>
        <end position="309"/>
    </location>
</feature>
<evidence type="ECO:0000256" key="1">
    <source>
        <dbReference type="ARBA" id="ARBA00004651"/>
    </source>
</evidence>
<evidence type="ECO:0000256" key="4">
    <source>
        <dbReference type="ARBA" id="ARBA00022692"/>
    </source>
</evidence>
<feature type="domain" description="ABC3 transporter permease C-terminal" evidence="8">
    <location>
        <begin position="210"/>
        <end position="318"/>
    </location>
</feature>
<evidence type="ECO:0000313" key="11">
    <source>
        <dbReference type="Proteomes" id="UP000028780"/>
    </source>
</evidence>
<dbReference type="AlphaFoldDB" id="A0A076NQI8"/>
<reference evidence="10 12" key="2">
    <citation type="submission" date="2017-06" db="EMBL/GenBank/DDBJ databases">
        <authorList>
            <consortium name="Pathogen Informatics"/>
        </authorList>
    </citation>
    <scope>NUCLEOTIDE SEQUENCE [LARGE SCALE GENOMIC DNA]</scope>
    <source>
        <strain evidence="10 12">NCTC13015</strain>
    </source>
</reference>
<evidence type="ECO:0000256" key="3">
    <source>
        <dbReference type="ARBA" id="ARBA00022475"/>
    </source>
</evidence>
<evidence type="ECO:0000313" key="9">
    <source>
        <dbReference type="EMBL" id="AIJ34421.1"/>
    </source>
</evidence>
<dbReference type="PANTHER" id="PTHR43738:SF1">
    <property type="entry name" value="HEMIN TRANSPORT SYSTEM PERMEASE PROTEIN HRTB-RELATED"/>
    <property type="match status" value="1"/>
</dbReference>
<reference evidence="9 11" key="1">
    <citation type="submission" date="2014-08" db="EMBL/GenBank/DDBJ databases">
        <title>Complete genome sequence of Corynebacterium imitans DSM 44264, isolated from a five-month-old boy with suspected pharyngeal diphtheria.</title>
        <authorList>
            <person name="Mollmann S."/>
            <person name="Albersmeier A."/>
            <person name="Ruckert C."/>
            <person name="Tauch A."/>
        </authorList>
    </citation>
    <scope>NUCLEOTIDE SEQUENCE [LARGE SCALE GENOMIC DNA]</scope>
    <source>
        <strain evidence="9 11">DSM 44264</strain>
    </source>
</reference>